<dbReference type="PANTHER" id="PTHR43133:SF8">
    <property type="entry name" value="RNA POLYMERASE SIGMA FACTOR HI_1459-RELATED"/>
    <property type="match status" value="1"/>
</dbReference>
<dbReference type="InterPro" id="IPR013325">
    <property type="entry name" value="RNA_pol_sigma_r2"/>
</dbReference>
<dbReference type="PANTHER" id="PTHR43133">
    <property type="entry name" value="RNA POLYMERASE ECF-TYPE SIGMA FACTO"/>
    <property type="match status" value="1"/>
</dbReference>
<dbReference type="InterPro" id="IPR013249">
    <property type="entry name" value="RNA_pol_sigma70_r4_t2"/>
</dbReference>
<evidence type="ECO:0000313" key="8">
    <source>
        <dbReference type="EMBL" id="KIT15065.1"/>
    </source>
</evidence>
<keyword evidence="9" id="KW-1185">Reference proteome</keyword>
<dbReference type="InterPro" id="IPR007627">
    <property type="entry name" value="RNA_pol_sigma70_r2"/>
</dbReference>
<name>A0A0D1EGT0_9RHOB</name>
<dbReference type="InterPro" id="IPR014284">
    <property type="entry name" value="RNA_pol_sigma-70_dom"/>
</dbReference>
<dbReference type="InterPro" id="IPR036388">
    <property type="entry name" value="WH-like_DNA-bd_sf"/>
</dbReference>
<dbReference type="STRING" id="935700.jaqu_33910"/>
<dbReference type="InterPro" id="IPR013324">
    <property type="entry name" value="RNA_pol_sigma_r3/r4-like"/>
</dbReference>
<sequence length="191" mass="21097">MRASDEALSRQKRANDAALLSRVADGDTAAMKALYMAHADAVGRFVRARVRDDAEAADIVHDTMMSVWRGAAGFEGRSSVLSWILTLARNRTVDHIRKQARVTLGEPDDTIPDGDPDPEQVLGAAQDAERLRICVEKLPERQRAAIHLAFFQEMTCAEIAEVEDVPEGTVKSRIYHAKQLLMRCLSRGGIT</sequence>
<dbReference type="SUPFAM" id="SSF88946">
    <property type="entry name" value="Sigma2 domain of RNA polymerase sigma factors"/>
    <property type="match status" value="1"/>
</dbReference>
<dbReference type="GO" id="GO:0006352">
    <property type="term" value="P:DNA-templated transcription initiation"/>
    <property type="evidence" value="ECO:0007669"/>
    <property type="project" value="InterPro"/>
</dbReference>
<dbReference type="NCBIfam" id="TIGR02937">
    <property type="entry name" value="sigma70-ECF"/>
    <property type="match status" value="1"/>
</dbReference>
<feature type="domain" description="RNA polymerase sigma-70 region 2" evidence="6">
    <location>
        <begin position="34"/>
        <end position="101"/>
    </location>
</feature>
<evidence type="ECO:0000259" key="6">
    <source>
        <dbReference type="Pfam" id="PF04542"/>
    </source>
</evidence>
<dbReference type="InterPro" id="IPR039425">
    <property type="entry name" value="RNA_pol_sigma-70-like"/>
</dbReference>
<evidence type="ECO:0000256" key="5">
    <source>
        <dbReference type="ARBA" id="ARBA00023163"/>
    </source>
</evidence>
<dbReference type="CDD" id="cd06171">
    <property type="entry name" value="Sigma70_r4"/>
    <property type="match status" value="1"/>
</dbReference>
<dbReference type="Pfam" id="PF04542">
    <property type="entry name" value="Sigma70_r2"/>
    <property type="match status" value="1"/>
</dbReference>
<keyword evidence="2" id="KW-0805">Transcription regulation</keyword>
<dbReference type="EMBL" id="JYFE01000060">
    <property type="protein sequence ID" value="KIT15065.1"/>
    <property type="molecule type" value="Genomic_DNA"/>
</dbReference>
<dbReference type="Gene3D" id="1.10.1740.10">
    <property type="match status" value="1"/>
</dbReference>
<feature type="domain" description="RNA polymerase sigma factor 70 region 4 type 2" evidence="7">
    <location>
        <begin position="130"/>
        <end position="181"/>
    </location>
</feature>
<keyword evidence="3" id="KW-0731">Sigma factor</keyword>
<dbReference type="GO" id="GO:0016987">
    <property type="term" value="F:sigma factor activity"/>
    <property type="evidence" value="ECO:0007669"/>
    <property type="project" value="UniProtKB-KW"/>
</dbReference>
<gene>
    <name evidence="8" type="primary">rpoE_2</name>
    <name evidence="8" type="ORF">jaqu_33910</name>
</gene>
<dbReference type="Gene3D" id="1.10.10.10">
    <property type="entry name" value="Winged helix-like DNA-binding domain superfamily/Winged helix DNA-binding domain"/>
    <property type="match status" value="1"/>
</dbReference>
<organism evidence="8 9">
    <name type="scientific">Jannaschia aquimarina</name>
    <dbReference type="NCBI Taxonomy" id="935700"/>
    <lineage>
        <taxon>Bacteria</taxon>
        <taxon>Pseudomonadati</taxon>
        <taxon>Pseudomonadota</taxon>
        <taxon>Alphaproteobacteria</taxon>
        <taxon>Rhodobacterales</taxon>
        <taxon>Roseobacteraceae</taxon>
        <taxon>Jannaschia</taxon>
    </lineage>
</organism>
<keyword evidence="4" id="KW-0238">DNA-binding</keyword>
<dbReference type="SUPFAM" id="SSF88659">
    <property type="entry name" value="Sigma3 and sigma4 domains of RNA polymerase sigma factors"/>
    <property type="match status" value="1"/>
</dbReference>
<dbReference type="Pfam" id="PF08281">
    <property type="entry name" value="Sigma70_r4_2"/>
    <property type="match status" value="1"/>
</dbReference>
<proteinExistence type="inferred from homology"/>
<dbReference type="RefSeq" id="WP_043920132.1">
    <property type="nucleotide sequence ID" value="NZ_FZPF01000001.1"/>
</dbReference>
<dbReference type="GO" id="GO:0003677">
    <property type="term" value="F:DNA binding"/>
    <property type="evidence" value="ECO:0007669"/>
    <property type="project" value="UniProtKB-KW"/>
</dbReference>
<evidence type="ECO:0000256" key="3">
    <source>
        <dbReference type="ARBA" id="ARBA00023082"/>
    </source>
</evidence>
<evidence type="ECO:0000256" key="1">
    <source>
        <dbReference type="ARBA" id="ARBA00010641"/>
    </source>
</evidence>
<dbReference type="PATRIC" id="fig|935700.4.peg.3503"/>
<evidence type="ECO:0000256" key="4">
    <source>
        <dbReference type="ARBA" id="ARBA00023125"/>
    </source>
</evidence>
<evidence type="ECO:0000313" key="9">
    <source>
        <dbReference type="Proteomes" id="UP000032232"/>
    </source>
</evidence>
<accession>A0A0D1EGT0</accession>
<comment type="similarity">
    <text evidence="1">Belongs to the sigma-70 factor family. ECF subfamily.</text>
</comment>
<evidence type="ECO:0000256" key="2">
    <source>
        <dbReference type="ARBA" id="ARBA00023015"/>
    </source>
</evidence>
<protein>
    <submittedName>
        <fullName evidence="8">RpoE_2 protein</fullName>
    </submittedName>
</protein>
<evidence type="ECO:0000259" key="7">
    <source>
        <dbReference type="Pfam" id="PF08281"/>
    </source>
</evidence>
<keyword evidence="5" id="KW-0804">Transcription</keyword>
<comment type="caution">
    <text evidence="8">The sequence shown here is derived from an EMBL/GenBank/DDBJ whole genome shotgun (WGS) entry which is preliminary data.</text>
</comment>
<dbReference type="AlphaFoldDB" id="A0A0D1EGT0"/>
<reference evidence="8 9" key="1">
    <citation type="submission" date="2015-02" db="EMBL/GenBank/DDBJ databases">
        <title>Genome Sequence of Jannaschia aquimarina DSM28248, a member of the Roseobacter clade.</title>
        <authorList>
            <person name="Voget S."/>
            <person name="Daniel R."/>
        </authorList>
    </citation>
    <scope>NUCLEOTIDE SEQUENCE [LARGE SCALE GENOMIC DNA]</scope>
    <source>
        <strain evidence="8 9">GSW-M26</strain>
    </source>
</reference>
<dbReference type="Proteomes" id="UP000032232">
    <property type="component" value="Unassembled WGS sequence"/>
</dbReference>